<keyword evidence="9" id="KW-1185">Reference proteome</keyword>
<dbReference type="PROSITE" id="PS51039">
    <property type="entry name" value="ZF_AN1"/>
    <property type="match status" value="1"/>
</dbReference>
<dbReference type="GO" id="GO:0008270">
    <property type="term" value="F:zinc ion binding"/>
    <property type="evidence" value="ECO:0007669"/>
    <property type="project" value="UniProtKB-KW"/>
</dbReference>
<evidence type="ECO:0000256" key="2">
    <source>
        <dbReference type="ARBA" id="ARBA00022771"/>
    </source>
</evidence>
<feature type="compositionally biased region" description="Polar residues" evidence="5">
    <location>
        <begin position="92"/>
        <end position="124"/>
    </location>
</feature>
<reference evidence="8" key="1">
    <citation type="journal article" date="2023" name="Mol. Biol. Evol.">
        <title>Third-Generation Sequencing Reveals the Adaptive Role of the Epigenome in Three Deep-Sea Polychaetes.</title>
        <authorList>
            <person name="Perez M."/>
            <person name="Aroh O."/>
            <person name="Sun Y."/>
            <person name="Lan Y."/>
            <person name="Juniper S.K."/>
            <person name="Young C.R."/>
            <person name="Angers B."/>
            <person name="Qian P.Y."/>
        </authorList>
    </citation>
    <scope>NUCLEOTIDE SEQUENCE</scope>
    <source>
        <strain evidence="8">R07B-5</strain>
    </source>
</reference>
<dbReference type="PANTHER" id="PTHR10634">
    <property type="entry name" value="AN1-TYPE ZINC FINGER PROTEIN"/>
    <property type="match status" value="1"/>
</dbReference>
<keyword evidence="3" id="KW-0862">Zinc</keyword>
<dbReference type="Pfam" id="PF01754">
    <property type="entry name" value="zf-A20"/>
    <property type="match status" value="1"/>
</dbReference>
<evidence type="ECO:0000259" key="6">
    <source>
        <dbReference type="PROSITE" id="PS51036"/>
    </source>
</evidence>
<feature type="domain" description="AN1-type" evidence="7">
    <location>
        <begin position="157"/>
        <end position="203"/>
    </location>
</feature>
<keyword evidence="2 4" id="KW-0863">Zinc-finger</keyword>
<feature type="region of interest" description="Disordered" evidence="5">
    <location>
        <begin position="92"/>
        <end position="161"/>
    </location>
</feature>
<comment type="caution">
    <text evidence="8">The sequence shown here is derived from an EMBL/GenBank/DDBJ whole genome shotgun (WGS) entry which is preliminary data.</text>
</comment>
<dbReference type="InterPro" id="IPR000058">
    <property type="entry name" value="Znf_AN1"/>
</dbReference>
<dbReference type="InterPro" id="IPR050652">
    <property type="entry name" value="AN1_A20_ZnFinger"/>
</dbReference>
<dbReference type="GO" id="GO:0003677">
    <property type="term" value="F:DNA binding"/>
    <property type="evidence" value="ECO:0007669"/>
    <property type="project" value="InterPro"/>
</dbReference>
<dbReference type="FunFam" id="4.10.1110.10:FF:000001">
    <property type="entry name" value="Zinc finger AN1-type containing 6"/>
    <property type="match status" value="1"/>
</dbReference>
<evidence type="ECO:0000256" key="4">
    <source>
        <dbReference type="PROSITE-ProRule" id="PRU00449"/>
    </source>
</evidence>
<protein>
    <submittedName>
        <fullName evidence="8">Uncharacterized protein</fullName>
    </submittedName>
</protein>
<evidence type="ECO:0000313" key="8">
    <source>
        <dbReference type="EMBL" id="KAK2186926.1"/>
    </source>
</evidence>
<gene>
    <name evidence="8" type="ORF">NP493_182g02038</name>
</gene>
<dbReference type="Pfam" id="PF01428">
    <property type="entry name" value="zf-AN1"/>
    <property type="match status" value="1"/>
</dbReference>
<dbReference type="EMBL" id="JAODUO010000184">
    <property type="protein sequence ID" value="KAK2186926.1"/>
    <property type="molecule type" value="Genomic_DNA"/>
</dbReference>
<dbReference type="Gene3D" id="4.10.1110.10">
    <property type="entry name" value="AN1-like Zinc finger"/>
    <property type="match status" value="1"/>
</dbReference>
<dbReference type="Proteomes" id="UP001209878">
    <property type="component" value="Unassembled WGS sequence"/>
</dbReference>
<dbReference type="PROSITE" id="PS51036">
    <property type="entry name" value="ZF_A20"/>
    <property type="match status" value="1"/>
</dbReference>
<evidence type="ECO:0000256" key="5">
    <source>
        <dbReference type="SAM" id="MobiDB-lite"/>
    </source>
</evidence>
<keyword evidence="1" id="KW-0479">Metal-binding</keyword>
<dbReference type="SMART" id="SM00154">
    <property type="entry name" value="ZnF_AN1"/>
    <property type="match status" value="1"/>
</dbReference>
<dbReference type="InterPro" id="IPR002653">
    <property type="entry name" value="Znf_A20"/>
</dbReference>
<evidence type="ECO:0000313" key="9">
    <source>
        <dbReference type="Proteomes" id="UP001209878"/>
    </source>
</evidence>
<organism evidence="8 9">
    <name type="scientific">Ridgeia piscesae</name>
    <name type="common">Tubeworm</name>
    <dbReference type="NCBI Taxonomy" id="27915"/>
    <lineage>
        <taxon>Eukaryota</taxon>
        <taxon>Metazoa</taxon>
        <taxon>Spiralia</taxon>
        <taxon>Lophotrochozoa</taxon>
        <taxon>Annelida</taxon>
        <taxon>Polychaeta</taxon>
        <taxon>Sedentaria</taxon>
        <taxon>Canalipalpata</taxon>
        <taxon>Sabellida</taxon>
        <taxon>Siboglinidae</taxon>
        <taxon>Ridgeia</taxon>
    </lineage>
</organism>
<sequence>MERNSENQNFPSPPTMMCRTGCGFYGSASNDGMCSKCFKDALKRKQQNPSPTQVVSATHLANAAASSMASASDSLGATGSCTNMTSVVSTKLSPASSVSSMNLSTTPSVETAMPTVSTPGGSSQNKDKLDIDNLATDNLNSPSPSTSEDGCSDKDRKPKKNRCHTCKKKVGLTGFKCRCGGLFCSAHRYSDMHECTFDYKEMAQEQIRKNNPVVVGQKVEKI</sequence>
<accession>A0AAD9P2N9</accession>
<dbReference type="AlphaFoldDB" id="A0AAD9P2N9"/>
<dbReference type="SMART" id="SM00259">
    <property type="entry name" value="ZnF_A20"/>
    <property type="match status" value="1"/>
</dbReference>
<dbReference type="InterPro" id="IPR035896">
    <property type="entry name" value="AN1-like_Znf"/>
</dbReference>
<evidence type="ECO:0000256" key="1">
    <source>
        <dbReference type="ARBA" id="ARBA00022723"/>
    </source>
</evidence>
<feature type="domain" description="A20-type" evidence="6">
    <location>
        <begin position="12"/>
        <end position="46"/>
    </location>
</feature>
<evidence type="ECO:0000256" key="3">
    <source>
        <dbReference type="ARBA" id="ARBA00022833"/>
    </source>
</evidence>
<dbReference type="SUPFAM" id="SSF57716">
    <property type="entry name" value="Glucocorticoid receptor-like (DNA-binding domain)"/>
    <property type="match status" value="1"/>
</dbReference>
<feature type="compositionally biased region" description="Polar residues" evidence="5">
    <location>
        <begin position="135"/>
        <end position="149"/>
    </location>
</feature>
<dbReference type="Gene3D" id="1.20.5.4770">
    <property type="match status" value="1"/>
</dbReference>
<evidence type="ECO:0000259" key="7">
    <source>
        <dbReference type="PROSITE" id="PS51039"/>
    </source>
</evidence>
<name>A0AAD9P2N9_RIDPI</name>
<proteinExistence type="predicted"/>
<dbReference type="SUPFAM" id="SSF118310">
    <property type="entry name" value="AN1-like Zinc finger"/>
    <property type="match status" value="1"/>
</dbReference>
<dbReference type="PANTHER" id="PTHR10634:SF149">
    <property type="entry name" value="AN1-TYPE DOMAIN-CONTAINING PROTEIN-RELATED"/>
    <property type="match status" value="1"/>
</dbReference>